<dbReference type="Proteomes" id="UP000814033">
    <property type="component" value="Unassembled WGS sequence"/>
</dbReference>
<gene>
    <name evidence="1" type="ORF">FA95DRAFT_766747</name>
</gene>
<evidence type="ECO:0000313" key="1">
    <source>
        <dbReference type="EMBL" id="KAI0041179.1"/>
    </source>
</evidence>
<comment type="caution">
    <text evidence="1">The sequence shown here is derived from an EMBL/GenBank/DDBJ whole genome shotgun (WGS) entry which is preliminary data.</text>
</comment>
<evidence type="ECO:0000313" key="2">
    <source>
        <dbReference type="Proteomes" id="UP000814033"/>
    </source>
</evidence>
<organism evidence="1 2">
    <name type="scientific">Auriscalpium vulgare</name>
    <dbReference type="NCBI Taxonomy" id="40419"/>
    <lineage>
        <taxon>Eukaryota</taxon>
        <taxon>Fungi</taxon>
        <taxon>Dikarya</taxon>
        <taxon>Basidiomycota</taxon>
        <taxon>Agaricomycotina</taxon>
        <taxon>Agaricomycetes</taxon>
        <taxon>Russulales</taxon>
        <taxon>Auriscalpiaceae</taxon>
        <taxon>Auriscalpium</taxon>
    </lineage>
</organism>
<name>A0ACB8RAQ9_9AGAM</name>
<accession>A0ACB8RAQ9</accession>
<keyword evidence="2" id="KW-1185">Reference proteome</keyword>
<protein>
    <submittedName>
        <fullName evidence="1">Uncharacterized protein</fullName>
    </submittedName>
</protein>
<dbReference type="EMBL" id="MU276139">
    <property type="protein sequence ID" value="KAI0041179.1"/>
    <property type="molecule type" value="Genomic_DNA"/>
</dbReference>
<reference evidence="1" key="2">
    <citation type="journal article" date="2022" name="New Phytol.">
        <title>Evolutionary transition to the ectomycorrhizal habit in the genomes of a hyperdiverse lineage of mushroom-forming fungi.</title>
        <authorList>
            <person name="Looney B."/>
            <person name="Miyauchi S."/>
            <person name="Morin E."/>
            <person name="Drula E."/>
            <person name="Courty P.E."/>
            <person name="Kohler A."/>
            <person name="Kuo A."/>
            <person name="LaButti K."/>
            <person name="Pangilinan J."/>
            <person name="Lipzen A."/>
            <person name="Riley R."/>
            <person name="Andreopoulos W."/>
            <person name="He G."/>
            <person name="Johnson J."/>
            <person name="Nolan M."/>
            <person name="Tritt A."/>
            <person name="Barry K.W."/>
            <person name="Grigoriev I.V."/>
            <person name="Nagy L.G."/>
            <person name="Hibbett D."/>
            <person name="Henrissat B."/>
            <person name="Matheny P.B."/>
            <person name="Labbe J."/>
            <person name="Martin F.M."/>
        </authorList>
    </citation>
    <scope>NUCLEOTIDE SEQUENCE</scope>
    <source>
        <strain evidence="1">FP105234-sp</strain>
    </source>
</reference>
<sequence length="157" mass="17578">MTCRWSACNGRADAAGGPDREYSRKAREGRRAGAETQSAPRRTAPRTARKIRPQLSFSSPDFVRESYIHRLDMYLFMTALCELRLFSGKDNRAIMPFPNHVPSCQSGMATDVDNMSCQTQLQSVSYLSITGKEGCGPDYGARVRQRQTNVLFGCEEL</sequence>
<reference evidence="1" key="1">
    <citation type="submission" date="2021-02" db="EMBL/GenBank/DDBJ databases">
        <authorList>
            <consortium name="DOE Joint Genome Institute"/>
            <person name="Ahrendt S."/>
            <person name="Looney B.P."/>
            <person name="Miyauchi S."/>
            <person name="Morin E."/>
            <person name="Drula E."/>
            <person name="Courty P.E."/>
            <person name="Chicoki N."/>
            <person name="Fauchery L."/>
            <person name="Kohler A."/>
            <person name="Kuo A."/>
            <person name="Labutti K."/>
            <person name="Pangilinan J."/>
            <person name="Lipzen A."/>
            <person name="Riley R."/>
            <person name="Andreopoulos W."/>
            <person name="He G."/>
            <person name="Johnson J."/>
            <person name="Barry K.W."/>
            <person name="Grigoriev I.V."/>
            <person name="Nagy L."/>
            <person name="Hibbett D."/>
            <person name="Henrissat B."/>
            <person name="Matheny P.B."/>
            <person name="Labbe J."/>
            <person name="Martin F."/>
        </authorList>
    </citation>
    <scope>NUCLEOTIDE SEQUENCE</scope>
    <source>
        <strain evidence="1">FP105234-sp</strain>
    </source>
</reference>
<proteinExistence type="predicted"/>